<keyword evidence="1" id="KW-1133">Transmembrane helix</keyword>
<organism evidence="2 4">
    <name type="scientific">Methylobacterium brachiatum</name>
    <dbReference type="NCBI Taxonomy" id="269660"/>
    <lineage>
        <taxon>Bacteria</taxon>
        <taxon>Pseudomonadati</taxon>
        <taxon>Pseudomonadota</taxon>
        <taxon>Alphaproteobacteria</taxon>
        <taxon>Hyphomicrobiales</taxon>
        <taxon>Methylobacteriaceae</taxon>
        <taxon>Methylobacterium</taxon>
    </lineage>
</organism>
<reference evidence="3" key="2">
    <citation type="submission" date="2024-06" db="EMBL/GenBank/DDBJ databases">
        <authorList>
            <person name="Campbell A.G."/>
        </authorList>
    </citation>
    <scope>NUCLEOTIDE SEQUENCE</scope>
    <source>
        <strain evidence="3">EM17</strain>
    </source>
</reference>
<evidence type="ECO:0000313" key="5">
    <source>
        <dbReference type="Proteomes" id="UP001432995"/>
    </source>
</evidence>
<dbReference type="EMBL" id="JAUSWL010000003">
    <property type="protein sequence ID" value="MDQ0543066.1"/>
    <property type="molecule type" value="Genomic_DNA"/>
</dbReference>
<keyword evidence="1" id="KW-0472">Membrane</keyword>
<evidence type="ECO:0000313" key="3">
    <source>
        <dbReference type="EMBL" id="MER2290280.1"/>
    </source>
</evidence>
<dbReference type="Proteomes" id="UP001432995">
    <property type="component" value="Unassembled WGS sequence"/>
</dbReference>
<comment type="caution">
    <text evidence="2">The sequence shown here is derived from an EMBL/GenBank/DDBJ whole genome shotgun (WGS) entry which is preliminary data.</text>
</comment>
<sequence length="62" mass="6515">MSNAAIEARRLTLIRFERAAGTVFGCDEETASVPPARFLMNGLTIALATVATALAATITYLA</sequence>
<dbReference type="Proteomes" id="UP001223420">
    <property type="component" value="Unassembled WGS sequence"/>
</dbReference>
<keyword evidence="1" id="KW-0812">Transmembrane</keyword>
<keyword evidence="5" id="KW-1185">Reference proteome</keyword>
<dbReference type="EMBL" id="JBELQD010000022">
    <property type="protein sequence ID" value="MER2290280.1"/>
    <property type="molecule type" value="Genomic_DNA"/>
</dbReference>
<proteinExistence type="predicted"/>
<dbReference type="RefSeq" id="WP_007566176.1">
    <property type="nucleotide sequence ID" value="NZ_CP033231.1"/>
</dbReference>
<protein>
    <submittedName>
        <fullName evidence="2">Uncharacterized protein</fullName>
    </submittedName>
</protein>
<name>A0AAJ1TR05_9HYPH</name>
<dbReference type="AlphaFoldDB" id="A0AAJ1TR05"/>
<accession>A0AAJ1TR05</accession>
<feature type="transmembrane region" description="Helical" evidence="1">
    <location>
        <begin position="38"/>
        <end position="61"/>
    </location>
</feature>
<gene>
    <name evidence="3" type="ORF">ABS770_18595</name>
    <name evidence="2" type="ORF">QO001_001992</name>
</gene>
<evidence type="ECO:0000313" key="4">
    <source>
        <dbReference type="Proteomes" id="UP001223420"/>
    </source>
</evidence>
<evidence type="ECO:0000313" key="2">
    <source>
        <dbReference type="EMBL" id="MDQ0543066.1"/>
    </source>
</evidence>
<reference evidence="2" key="1">
    <citation type="submission" date="2023-07" db="EMBL/GenBank/DDBJ databases">
        <title>Genomic Encyclopedia of Type Strains, Phase IV (KMG-IV): sequencing the most valuable type-strain genomes for metagenomic binning, comparative biology and taxonomic classification.</title>
        <authorList>
            <person name="Goeker M."/>
        </authorList>
    </citation>
    <scope>NUCLEOTIDE SEQUENCE</scope>
    <source>
        <strain evidence="2">DSM 19569</strain>
    </source>
</reference>
<evidence type="ECO:0000256" key="1">
    <source>
        <dbReference type="SAM" id="Phobius"/>
    </source>
</evidence>